<gene>
    <name evidence="1" type="ORF">BpHYR1_017357</name>
</gene>
<keyword evidence="2" id="KW-1185">Reference proteome</keyword>
<dbReference type="AlphaFoldDB" id="A0A3M7QUE7"/>
<accession>A0A3M7QUE7</accession>
<name>A0A3M7QUE7_BRAPC</name>
<comment type="caution">
    <text evidence="1">The sequence shown here is derived from an EMBL/GenBank/DDBJ whole genome shotgun (WGS) entry which is preliminary data.</text>
</comment>
<sequence>MNISKCNNQVDDLKNLGVKLYFGALNFEFDHKLRKLAVDSVNPKLQFGTIFIQFRHKLNELDKRKGKHRLVKQFTRISQMEHFLSNRVLPYGDTSILIYTYFIKGISYQVLEFGLVCHKIIALRAFNFQNI</sequence>
<protein>
    <submittedName>
        <fullName evidence="1">Uncharacterized protein</fullName>
    </submittedName>
</protein>
<organism evidence="1 2">
    <name type="scientific">Brachionus plicatilis</name>
    <name type="common">Marine rotifer</name>
    <name type="synonym">Brachionus muelleri</name>
    <dbReference type="NCBI Taxonomy" id="10195"/>
    <lineage>
        <taxon>Eukaryota</taxon>
        <taxon>Metazoa</taxon>
        <taxon>Spiralia</taxon>
        <taxon>Gnathifera</taxon>
        <taxon>Rotifera</taxon>
        <taxon>Eurotatoria</taxon>
        <taxon>Monogononta</taxon>
        <taxon>Pseudotrocha</taxon>
        <taxon>Ploima</taxon>
        <taxon>Brachionidae</taxon>
        <taxon>Brachionus</taxon>
    </lineage>
</organism>
<evidence type="ECO:0000313" key="2">
    <source>
        <dbReference type="Proteomes" id="UP000276133"/>
    </source>
</evidence>
<dbReference type="Proteomes" id="UP000276133">
    <property type="component" value="Unassembled WGS sequence"/>
</dbReference>
<dbReference type="EMBL" id="REGN01005052">
    <property type="protein sequence ID" value="RNA15047.1"/>
    <property type="molecule type" value="Genomic_DNA"/>
</dbReference>
<reference evidence="1 2" key="1">
    <citation type="journal article" date="2018" name="Sci. Rep.">
        <title>Genomic signatures of local adaptation to the degree of environmental predictability in rotifers.</title>
        <authorList>
            <person name="Franch-Gras L."/>
            <person name="Hahn C."/>
            <person name="Garcia-Roger E.M."/>
            <person name="Carmona M.J."/>
            <person name="Serra M."/>
            <person name="Gomez A."/>
        </authorList>
    </citation>
    <scope>NUCLEOTIDE SEQUENCE [LARGE SCALE GENOMIC DNA]</scope>
    <source>
        <strain evidence="1">HYR1</strain>
    </source>
</reference>
<evidence type="ECO:0000313" key="1">
    <source>
        <dbReference type="EMBL" id="RNA15047.1"/>
    </source>
</evidence>
<proteinExistence type="predicted"/>